<sequence length="327" mass="37563">MAKDIEIYDYDHALTTQTWHEVNALYPEIKATCQAWAETQDQFKACTTWMRKRFIINASNRFYRQISQQSIPPVLPSFRDTYFPTPPAELIDSLHKKFEDVINTCKTNHPLPGENIENREERAKYVAAHRAEYLRARKERAACMLNGIEQISRGAIIGLFAATKPPSEEYEMPKKKKVKPGKITSELALMGVETGRQIGNRIKWECKQYADDMYSLEPKLDKYDYYKMCRESSIFYVLGRALGDSDRVADHEARRAGLKVPTSVNVDEISKEIAKKMVQAYSNVMKEVGKLDQTVKQDVEYYQSRRIKRVFASTIGSALSENPLAGH</sequence>
<dbReference type="EMBL" id="ASRH01000034">
    <property type="protein sequence ID" value="EWG06374.1"/>
    <property type="molecule type" value="Genomic_DNA"/>
</dbReference>
<evidence type="ECO:0000313" key="2">
    <source>
        <dbReference type="Proteomes" id="UP000054284"/>
    </source>
</evidence>
<accession>W7L455</accession>
<protein>
    <submittedName>
        <fullName evidence="1">Uncharacterized protein</fullName>
    </submittedName>
</protein>
<comment type="caution">
    <text evidence="1">The sequence shown here is derived from an EMBL/GenBank/DDBJ whole genome shotgun (WGS) entry which is preliminary data.</text>
</comment>
<reference evidence="1 2" key="1">
    <citation type="journal article" date="2014" name="Genome Announc.">
        <title>Draft Genome Sequence of the Sulfolobales Archaeon AZ1, Obtained through Metagenomic Analysis of a Mexican Hot Spring.</title>
        <authorList>
            <person name="Servin-Garciduenas L.E."/>
            <person name="Martinez-Romero E."/>
        </authorList>
    </citation>
    <scope>NUCLEOTIDE SEQUENCE [LARGE SCALE GENOMIC DNA]</scope>
    <source>
        <strain evidence="1">AZ1-illumnia</strain>
    </source>
</reference>
<organism evidence="1 2">
    <name type="scientific">Candidatus Aramenus sulfurataquae</name>
    <dbReference type="NCBI Taxonomy" id="1326980"/>
    <lineage>
        <taxon>Archaea</taxon>
        <taxon>Thermoproteota</taxon>
        <taxon>Thermoprotei</taxon>
        <taxon>Sulfolobales</taxon>
        <taxon>Sulfolobaceae</taxon>
        <taxon>Candidatus Aramenus</taxon>
    </lineage>
</organism>
<dbReference type="Proteomes" id="UP000054284">
    <property type="component" value="Unassembled WGS sequence"/>
</dbReference>
<gene>
    <name evidence="1" type="ORF">ASUL_09894</name>
</gene>
<dbReference type="AlphaFoldDB" id="W7L455"/>
<proteinExistence type="predicted"/>
<name>W7L455_9CREN</name>
<keyword evidence="2" id="KW-1185">Reference proteome</keyword>
<evidence type="ECO:0000313" key="1">
    <source>
        <dbReference type="EMBL" id="EWG06374.1"/>
    </source>
</evidence>